<keyword evidence="2" id="KW-1185">Reference proteome</keyword>
<evidence type="ECO:0000313" key="2">
    <source>
        <dbReference type="Proteomes" id="UP000228934"/>
    </source>
</evidence>
<sequence length="85" mass="10421">MRKSEGKFCTIDQFSYSVYTNFDFQMKISKGTNSKSFLVRELNKRFLFNVYCFRTRKIRYERLRLVTTIFCLNIFEEKQKVETMK</sequence>
<dbReference type="EMBL" id="KV933040">
    <property type="protein sequence ID" value="PIO31659.1"/>
    <property type="molecule type" value="Genomic_DNA"/>
</dbReference>
<dbReference type="Proteomes" id="UP000228934">
    <property type="component" value="Unassembled WGS sequence"/>
</dbReference>
<dbReference type="AlphaFoldDB" id="A0A2G9RUT0"/>
<accession>A0A2G9RUT0</accession>
<protein>
    <submittedName>
        <fullName evidence="1">Uncharacterized protein</fullName>
    </submittedName>
</protein>
<name>A0A2G9RUT0_AQUCT</name>
<proteinExistence type="predicted"/>
<evidence type="ECO:0000313" key="1">
    <source>
        <dbReference type="EMBL" id="PIO31659.1"/>
    </source>
</evidence>
<reference evidence="2" key="1">
    <citation type="journal article" date="2017" name="Nat. Commun.">
        <title>The North American bullfrog draft genome provides insight into hormonal regulation of long noncoding RNA.</title>
        <authorList>
            <person name="Hammond S.A."/>
            <person name="Warren R.L."/>
            <person name="Vandervalk B.P."/>
            <person name="Kucuk E."/>
            <person name="Khan H."/>
            <person name="Gibb E.A."/>
            <person name="Pandoh P."/>
            <person name="Kirk H."/>
            <person name="Zhao Y."/>
            <person name="Jones M."/>
            <person name="Mungall A.J."/>
            <person name="Coope R."/>
            <person name="Pleasance S."/>
            <person name="Moore R.A."/>
            <person name="Holt R.A."/>
            <person name="Round J.M."/>
            <person name="Ohora S."/>
            <person name="Walle B.V."/>
            <person name="Veldhoen N."/>
            <person name="Helbing C.C."/>
            <person name="Birol I."/>
        </authorList>
    </citation>
    <scope>NUCLEOTIDE SEQUENCE [LARGE SCALE GENOMIC DNA]</scope>
</reference>
<gene>
    <name evidence="1" type="ORF">AB205_0041340</name>
</gene>
<feature type="non-terminal residue" evidence="1">
    <location>
        <position position="85"/>
    </location>
</feature>
<dbReference type="OrthoDB" id="6372431at2759"/>
<organism evidence="1 2">
    <name type="scientific">Aquarana catesbeiana</name>
    <name type="common">American bullfrog</name>
    <name type="synonym">Rana catesbeiana</name>
    <dbReference type="NCBI Taxonomy" id="8400"/>
    <lineage>
        <taxon>Eukaryota</taxon>
        <taxon>Metazoa</taxon>
        <taxon>Chordata</taxon>
        <taxon>Craniata</taxon>
        <taxon>Vertebrata</taxon>
        <taxon>Euteleostomi</taxon>
        <taxon>Amphibia</taxon>
        <taxon>Batrachia</taxon>
        <taxon>Anura</taxon>
        <taxon>Neobatrachia</taxon>
        <taxon>Ranoidea</taxon>
        <taxon>Ranidae</taxon>
        <taxon>Aquarana</taxon>
    </lineage>
</organism>